<feature type="domain" description="SSD" evidence="8">
    <location>
        <begin position="245"/>
        <end position="370"/>
    </location>
</feature>
<dbReference type="InterPro" id="IPR000731">
    <property type="entry name" value="SSD"/>
</dbReference>
<evidence type="ECO:0000256" key="7">
    <source>
        <dbReference type="SAM" id="Phobius"/>
    </source>
</evidence>
<feature type="transmembrane region" description="Helical" evidence="7">
    <location>
        <begin position="219"/>
        <end position="238"/>
    </location>
</feature>
<evidence type="ECO:0000313" key="10">
    <source>
        <dbReference type="Proteomes" id="UP000435357"/>
    </source>
</evidence>
<dbReference type="EMBL" id="WACR01000008">
    <property type="protein sequence ID" value="KAB1063434.1"/>
    <property type="molecule type" value="Genomic_DNA"/>
</dbReference>
<sequence length="807" mass="90671">MWELIARFILRQRIPILIGVLLVTIFMGYKSTDTRLQWTLPRLLPDDDSTLVANREFKEIFGYENVSILLGTEKPVLDSLDLFNEWYELGNELAGVQNVDTVLSVAHLLTVEKNTEAKRFELKPIVKHKVRSQSELDSIRAKIKSLPFYRDRVYNDSTGVSVMAISVNPDIFNSPDREEMMDSIITKTKRFEAKHGIDLRYSGLPFIRTETTHLVKGELSSFIIYAVIVTIIVLLFFFRSAPPVFVSMLIVLMGVVWSLGIIAVLDYEITILTSIIPPLIIVIGIPNSVYLINKYHAEYTSHGNKILALSRIIRKIGKATLMTNVTTAVGFSTFIFTQSNVLVEFGIVASINILLLFVLSIFLVPSILSFLKPPKSKHTKHLDKPFITRLVENLVRVVSNYRKPVYIITTLLIAFGVIGLTRMETTGNLVDDLPKDHQVVEDLHFFEKQFDGVMPFEIIIDTRKEGMATRSSTLKKIDELEQLLGTYDEFSKPLSIVSGIKFARQAFYGGDPSQYKLIASNERIFFRPYMKNAGGGGKGVDLLNSFVDSTERYARVTAQMKDIGTKEMDALIKDLKPKVDEIFSPDKYEVDFAGTSIVYLKGTNYLVKNLVISLALAIVLIGILMAILFSSFRMIAMSIFTNLIPLLLTAAIMGYFGIPIKPSTILVFSIAFGISIDDTIHYLAKYRQELKAHNWNVRIAAINSIRETGVSMIYTSIILFFGFSVFATSQFGGTQALGILVSITLLVAMVANLVLLPSLLLNLDKSITTKAFKEPFLQILDEEDANDYSNLQMENEDDEDSDKSSKT</sequence>
<evidence type="ECO:0000256" key="4">
    <source>
        <dbReference type="ARBA" id="ARBA00022989"/>
    </source>
</evidence>
<dbReference type="PANTHER" id="PTHR33406">
    <property type="entry name" value="MEMBRANE PROTEIN MJ1562-RELATED"/>
    <property type="match status" value="1"/>
</dbReference>
<keyword evidence="10" id="KW-1185">Reference proteome</keyword>
<feature type="domain" description="SSD" evidence="8">
    <location>
        <begin position="638"/>
        <end position="762"/>
    </location>
</feature>
<feature type="transmembrane region" description="Helical" evidence="7">
    <location>
        <begin position="405"/>
        <end position="423"/>
    </location>
</feature>
<dbReference type="SUPFAM" id="SSF82866">
    <property type="entry name" value="Multidrug efflux transporter AcrB transmembrane domain"/>
    <property type="match status" value="2"/>
</dbReference>
<dbReference type="Proteomes" id="UP000435357">
    <property type="component" value="Unassembled WGS sequence"/>
</dbReference>
<keyword evidence="5 7" id="KW-0472">Membrane</keyword>
<comment type="subcellular location">
    <subcellularLocation>
        <location evidence="1">Cell membrane</location>
        <topology evidence="1">Multi-pass membrane protein</topology>
    </subcellularLocation>
</comment>
<evidence type="ECO:0000256" key="5">
    <source>
        <dbReference type="ARBA" id="ARBA00023136"/>
    </source>
</evidence>
<dbReference type="OrthoDB" id="9805018at2"/>
<feature type="transmembrane region" description="Helical" evidence="7">
    <location>
        <begin position="245"/>
        <end position="265"/>
    </location>
</feature>
<evidence type="ECO:0000256" key="6">
    <source>
        <dbReference type="SAM" id="MobiDB-lite"/>
    </source>
</evidence>
<dbReference type="AlphaFoldDB" id="A0A6N6M518"/>
<evidence type="ECO:0000313" key="9">
    <source>
        <dbReference type="EMBL" id="KAB1063434.1"/>
    </source>
</evidence>
<feature type="transmembrane region" description="Helical" evidence="7">
    <location>
        <begin position="705"/>
        <end position="727"/>
    </location>
</feature>
<feature type="transmembrane region" description="Helical" evidence="7">
    <location>
        <begin position="664"/>
        <end position="684"/>
    </location>
</feature>
<keyword evidence="4 7" id="KW-1133">Transmembrane helix</keyword>
<dbReference type="PROSITE" id="PS50156">
    <property type="entry name" value="SSD"/>
    <property type="match status" value="2"/>
</dbReference>
<keyword evidence="2" id="KW-1003">Cell membrane</keyword>
<feature type="transmembrane region" description="Helical" evidence="7">
    <location>
        <begin position="319"/>
        <end position="339"/>
    </location>
</feature>
<accession>A0A6N6M518</accession>
<dbReference type="PANTHER" id="PTHR33406:SF12">
    <property type="entry name" value="BLR2997 PROTEIN"/>
    <property type="match status" value="1"/>
</dbReference>
<feature type="transmembrane region" description="Helical" evidence="7">
    <location>
        <begin position="610"/>
        <end position="632"/>
    </location>
</feature>
<reference evidence="9 10" key="1">
    <citation type="submission" date="2019-09" db="EMBL/GenBank/DDBJ databases">
        <title>Genomes of Cryomorphaceae.</title>
        <authorList>
            <person name="Bowman J.P."/>
        </authorList>
    </citation>
    <scope>NUCLEOTIDE SEQUENCE [LARGE SCALE GENOMIC DNA]</scope>
    <source>
        <strain evidence="9 10">KCTC 52047</strain>
    </source>
</reference>
<dbReference type="Gene3D" id="1.20.1640.10">
    <property type="entry name" value="Multidrug efflux transporter AcrB transmembrane domain"/>
    <property type="match status" value="2"/>
</dbReference>
<feature type="transmembrane region" description="Helical" evidence="7">
    <location>
        <begin position="271"/>
        <end position="292"/>
    </location>
</feature>
<organism evidence="9 10">
    <name type="scientific">Salibacter halophilus</name>
    <dbReference type="NCBI Taxonomy" id="1803916"/>
    <lineage>
        <taxon>Bacteria</taxon>
        <taxon>Pseudomonadati</taxon>
        <taxon>Bacteroidota</taxon>
        <taxon>Flavobacteriia</taxon>
        <taxon>Flavobacteriales</taxon>
        <taxon>Salibacteraceae</taxon>
        <taxon>Salibacter</taxon>
    </lineage>
</organism>
<protein>
    <submittedName>
        <fullName evidence="9">MMPL family transporter</fullName>
    </submittedName>
</protein>
<comment type="caution">
    <text evidence="9">The sequence shown here is derived from an EMBL/GenBank/DDBJ whole genome shotgun (WGS) entry which is preliminary data.</text>
</comment>
<evidence type="ECO:0000259" key="8">
    <source>
        <dbReference type="PROSITE" id="PS50156"/>
    </source>
</evidence>
<feature type="transmembrane region" description="Helical" evidence="7">
    <location>
        <begin position="739"/>
        <end position="763"/>
    </location>
</feature>
<dbReference type="InterPro" id="IPR004869">
    <property type="entry name" value="MMPL_dom"/>
</dbReference>
<feature type="region of interest" description="Disordered" evidence="6">
    <location>
        <begin position="787"/>
        <end position="807"/>
    </location>
</feature>
<name>A0A6N6M518_9FLAO</name>
<dbReference type="InterPro" id="IPR050545">
    <property type="entry name" value="Mycobact_MmpL"/>
</dbReference>
<evidence type="ECO:0000256" key="3">
    <source>
        <dbReference type="ARBA" id="ARBA00022692"/>
    </source>
</evidence>
<feature type="transmembrane region" description="Helical" evidence="7">
    <location>
        <begin position="639"/>
        <end position="658"/>
    </location>
</feature>
<evidence type="ECO:0000256" key="1">
    <source>
        <dbReference type="ARBA" id="ARBA00004651"/>
    </source>
</evidence>
<keyword evidence="3 7" id="KW-0812">Transmembrane</keyword>
<evidence type="ECO:0000256" key="2">
    <source>
        <dbReference type="ARBA" id="ARBA00022475"/>
    </source>
</evidence>
<dbReference type="GO" id="GO:0005886">
    <property type="term" value="C:plasma membrane"/>
    <property type="evidence" value="ECO:0007669"/>
    <property type="project" value="UniProtKB-SubCell"/>
</dbReference>
<gene>
    <name evidence="9" type="ORF">F3059_10215</name>
</gene>
<feature type="transmembrane region" description="Helical" evidence="7">
    <location>
        <begin position="345"/>
        <end position="371"/>
    </location>
</feature>
<dbReference type="Pfam" id="PF03176">
    <property type="entry name" value="MMPL"/>
    <property type="match status" value="2"/>
</dbReference>
<proteinExistence type="predicted"/>